<dbReference type="EMBL" id="MK500410">
    <property type="protein sequence ID" value="QBK89220.1"/>
    <property type="molecule type" value="Genomic_DNA"/>
</dbReference>
<feature type="region of interest" description="Disordered" evidence="4">
    <location>
        <begin position="37"/>
        <end position="71"/>
    </location>
</feature>
<evidence type="ECO:0000256" key="1">
    <source>
        <dbReference type="ARBA" id="ARBA00003026"/>
    </source>
</evidence>
<keyword evidence="3" id="KW-0946">Virion</keyword>
<dbReference type="PANTHER" id="PTHR24637:SF421">
    <property type="entry name" value="CUTICLE COLLAGEN DPY-2"/>
    <property type="match status" value="1"/>
</dbReference>
<dbReference type="GO" id="GO:0044423">
    <property type="term" value="C:virion component"/>
    <property type="evidence" value="ECO:0007669"/>
    <property type="project" value="UniProtKB-KW"/>
</dbReference>
<protein>
    <submittedName>
        <fullName evidence="5">Collagen triple helix repeat motif-containing protein</fullName>
    </submittedName>
</protein>
<accession>A0A4D5XEN7</accession>
<dbReference type="InterPro" id="IPR008160">
    <property type="entry name" value="Collagen"/>
</dbReference>
<comment type="subcellular location">
    <subcellularLocation>
        <location evidence="2">Virion</location>
    </subcellularLocation>
</comment>
<gene>
    <name evidence="5" type="ORF">LCMiAC02_03150</name>
</gene>
<evidence type="ECO:0000256" key="2">
    <source>
        <dbReference type="ARBA" id="ARBA00004328"/>
    </source>
</evidence>
<evidence type="ECO:0000313" key="5">
    <source>
        <dbReference type="EMBL" id="QBK89220.1"/>
    </source>
</evidence>
<keyword evidence="5" id="KW-0176">Collagen</keyword>
<proteinExistence type="predicted"/>
<comment type="function">
    <text evidence="1">May participate in the formation of a layer of cross-linked glycosylated fibrils at the viral surface thus giving it a hairy-like appearance.</text>
</comment>
<name>A0A4D5XEN7_9VIRU</name>
<dbReference type="Pfam" id="PF01391">
    <property type="entry name" value="Collagen"/>
    <property type="match status" value="1"/>
</dbReference>
<evidence type="ECO:0000256" key="3">
    <source>
        <dbReference type="ARBA" id="ARBA00022844"/>
    </source>
</evidence>
<sequence>MEIKRTCDPVRCDRKRSKKEKPCDTFCRKISKTQLCRGPKGDPGPKGEMGCNGFRGKQGPKGQQGERGRRGKMGPCGPFGCRGPPGIQGKVGCRGFKGKQGKPGPCGHHGPHGPPGVCGVRGPRGFKGDKGDKGCGIQGPIGCPGVKGPCGKQGPPGKCCCSCNSSQTTSHCKERYMMECLRDQKHDCFETSHHSEETVKYDEIIGNNFDTFVNAKWIWNGTEYIIKKNGIYELNVHHDIDQCLNIYKNDILLNNGSYGSLCVILKLVKNNIIKFKTMKGGPIKLKRVSLLTRC</sequence>
<reference evidence="5" key="1">
    <citation type="journal article" date="2019" name="MBio">
        <title>Virus Genomes from Deep Sea Sediments Expand the Ocean Megavirome and Support Independent Origins of Viral Gigantism.</title>
        <authorList>
            <person name="Backstrom D."/>
            <person name="Yutin N."/>
            <person name="Jorgensen S.L."/>
            <person name="Dharamshi J."/>
            <person name="Homa F."/>
            <person name="Zaremba-Niedwiedzka K."/>
            <person name="Spang A."/>
            <person name="Wolf Y.I."/>
            <person name="Koonin E.V."/>
            <person name="Ettema T.J."/>
        </authorList>
    </citation>
    <scope>NUCLEOTIDE SEQUENCE</scope>
</reference>
<organism evidence="5">
    <name type="scientific">Mimivirus LCMiAC02</name>
    <dbReference type="NCBI Taxonomy" id="2506609"/>
    <lineage>
        <taxon>Viruses</taxon>
        <taxon>Varidnaviria</taxon>
        <taxon>Bamfordvirae</taxon>
        <taxon>Nucleocytoviricota</taxon>
        <taxon>Megaviricetes</taxon>
        <taxon>Imitervirales</taxon>
        <taxon>Mimiviridae</taxon>
        <taxon>Klosneuvirinae</taxon>
    </lineage>
</organism>
<evidence type="ECO:0000256" key="4">
    <source>
        <dbReference type="SAM" id="MobiDB-lite"/>
    </source>
</evidence>
<dbReference type="PANTHER" id="PTHR24637">
    <property type="entry name" value="COLLAGEN"/>
    <property type="match status" value="1"/>
</dbReference>
<feature type="compositionally biased region" description="Low complexity" evidence="4">
    <location>
        <begin position="54"/>
        <end position="63"/>
    </location>
</feature>